<name>A0A085W8M4_9BACT</name>
<dbReference type="PATRIC" id="fig|394096.3.peg.6783"/>
<dbReference type="AlphaFoldDB" id="A0A085W8M4"/>
<evidence type="ECO:0000259" key="1">
    <source>
        <dbReference type="PROSITE" id="PS50011"/>
    </source>
</evidence>
<dbReference type="PRINTS" id="PR01950">
    <property type="entry name" value="LANCSUPER"/>
</dbReference>
<dbReference type="GO" id="GO:0031179">
    <property type="term" value="P:peptide modification"/>
    <property type="evidence" value="ECO:0007669"/>
    <property type="project" value="InterPro"/>
</dbReference>
<keyword evidence="3" id="KW-1185">Reference proteome</keyword>
<dbReference type="NCBIfam" id="NF038151">
    <property type="entry name" value="lanthi_synth_III"/>
    <property type="match status" value="1"/>
</dbReference>
<sequence length="877" mass="96834">MREFTGFIIVDPERYESLDRYRSTQSDYRGLVSLLLPTGWTLSDEPGVWCGAAPEGGVIPAQGFKIHISAIHEHAPTILRTILPILTEERVPFKFLVDEQMLGYMSSSDCPGSSCGKFITIYPSDVRHFVRMMERLHAVTAGFAGPYILSDKRYRGSKVLFYRYGAFKAQGRVDIFGERVYHIQGADGSCVSDQRQPFFFLPNGVADPFPDDPEPEPSEVVLKGRYRITGVLAQSSKGGVYLAVDLETGAELVVKEGRRFINRTAASPHDAVACLANEYRVLKILEDTGLTPRPYDFFEEWEHSFIVMERIQGKRSLISYRASSDSPLALISNPSWQDVIDYCTRFVDIARNLTDALRKIHDLGVVVHDLAPQNILLDPTTRTVSFVDFESAHCTAGGQDGLIVPLQTPGFGGPSALRGEKPTVEEDYQALSGVLCDLIFPVTSFFTINPQSRRRLYSRIAREKGIPGEVLALALDIGESPSSADALLESARRSIAAVRPPEPLPPAAKAHELSAAVEKIAEYAVWALEKPRRLDPPTDYRRFITNDLNISYGVAGIALFLHRVKGDLPPSVRGGLLELSETAGIRDYPPGLHIGLAGIALAFHEIGLKERAKALMAMANASPILHDNLDVFYGTAGVGLANLWFFHVTKREEYLDQAAALSSRLKAGLQKTGDGYCYPSSDGITYHGYAHGAAGIAQFFLKLYQCTGEPEHLELARGLLDFEMAHARGADDSLIWQRSRDENVVSPYSHIGSAGIGCVLLDFHRVLGEPRDLAAARKIARHLYGKYSAFPGRFAGMAGLGDFFIDMHQHTGEVHYREEAHRFAERIMLFAIEKEHGIVFPGEELVRISTDLGTGSAGIGIFFDRLVRDGDRLLGDF</sequence>
<accession>A0A085W8M4</accession>
<dbReference type="InterPro" id="IPR000719">
    <property type="entry name" value="Prot_kinase_dom"/>
</dbReference>
<dbReference type="Proteomes" id="UP000028725">
    <property type="component" value="Unassembled WGS sequence"/>
</dbReference>
<evidence type="ECO:0000313" key="3">
    <source>
        <dbReference type="Proteomes" id="UP000028725"/>
    </source>
</evidence>
<dbReference type="SMART" id="SM01260">
    <property type="entry name" value="LANC_like"/>
    <property type="match status" value="1"/>
</dbReference>
<protein>
    <recommendedName>
        <fullName evidence="1">Protein kinase domain-containing protein</fullName>
    </recommendedName>
</protein>
<comment type="caution">
    <text evidence="2">The sequence shown here is derived from an EMBL/GenBank/DDBJ whole genome shotgun (WGS) entry which is preliminary data.</text>
</comment>
<dbReference type="GO" id="GO:0005975">
    <property type="term" value="P:carbohydrate metabolic process"/>
    <property type="evidence" value="ECO:0007669"/>
    <property type="project" value="InterPro"/>
</dbReference>
<dbReference type="InterPro" id="IPR053524">
    <property type="entry name" value="Aerial_hyphae_peptide-synth"/>
</dbReference>
<dbReference type="Pfam" id="PF00069">
    <property type="entry name" value="Pkinase"/>
    <property type="match status" value="1"/>
</dbReference>
<feature type="domain" description="Protein kinase" evidence="1">
    <location>
        <begin position="226"/>
        <end position="514"/>
    </location>
</feature>
<dbReference type="CDD" id="cd04791">
    <property type="entry name" value="LanC_SerThrkinase"/>
    <property type="match status" value="1"/>
</dbReference>
<dbReference type="Pfam" id="PF25816">
    <property type="entry name" value="RamC_N"/>
    <property type="match status" value="1"/>
</dbReference>
<dbReference type="InterPro" id="IPR058053">
    <property type="entry name" value="RamC_C"/>
</dbReference>
<dbReference type="Gene3D" id="1.10.510.10">
    <property type="entry name" value="Transferase(Phosphotransferase) domain 1"/>
    <property type="match status" value="1"/>
</dbReference>
<dbReference type="SUPFAM" id="SSF56112">
    <property type="entry name" value="Protein kinase-like (PK-like)"/>
    <property type="match status" value="1"/>
</dbReference>
<dbReference type="RefSeq" id="WP_052420449.1">
    <property type="nucleotide sequence ID" value="NZ_JMCB01000015.1"/>
</dbReference>
<dbReference type="InterPro" id="IPR057929">
    <property type="entry name" value="RamC_N"/>
</dbReference>
<dbReference type="OrthoDB" id="1492512at2"/>
<dbReference type="Pfam" id="PF05147">
    <property type="entry name" value="LANC_like"/>
    <property type="match status" value="1"/>
</dbReference>
<gene>
    <name evidence="2" type="ORF">DB31_2450</name>
</gene>
<dbReference type="STRING" id="394096.DB31_2450"/>
<evidence type="ECO:0000313" key="2">
    <source>
        <dbReference type="EMBL" id="KFE64037.1"/>
    </source>
</evidence>
<dbReference type="InterPro" id="IPR011009">
    <property type="entry name" value="Kinase-like_dom_sf"/>
</dbReference>
<dbReference type="GO" id="GO:0005524">
    <property type="term" value="F:ATP binding"/>
    <property type="evidence" value="ECO:0007669"/>
    <property type="project" value="InterPro"/>
</dbReference>
<dbReference type="InterPro" id="IPR012341">
    <property type="entry name" value="6hp_glycosidase-like_sf"/>
</dbReference>
<dbReference type="Gene3D" id="3.30.200.20">
    <property type="entry name" value="Phosphorylase Kinase, domain 1"/>
    <property type="match status" value="1"/>
</dbReference>
<dbReference type="SMART" id="SM00220">
    <property type="entry name" value="S_TKc"/>
    <property type="match status" value="1"/>
</dbReference>
<dbReference type="Gene3D" id="1.50.10.10">
    <property type="match status" value="1"/>
</dbReference>
<organism evidence="2 3">
    <name type="scientific">Hyalangium minutum</name>
    <dbReference type="NCBI Taxonomy" id="394096"/>
    <lineage>
        <taxon>Bacteria</taxon>
        <taxon>Pseudomonadati</taxon>
        <taxon>Myxococcota</taxon>
        <taxon>Myxococcia</taxon>
        <taxon>Myxococcales</taxon>
        <taxon>Cystobacterineae</taxon>
        <taxon>Archangiaceae</taxon>
        <taxon>Hyalangium</taxon>
    </lineage>
</organism>
<dbReference type="SUPFAM" id="SSF158745">
    <property type="entry name" value="LanC-like"/>
    <property type="match status" value="1"/>
</dbReference>
<dbReference type="EMBL" id="JMCB01000015">
    <property type="protein sequence ID" value="KFE64037.1"/>
    <property type="molecule type" value="Genomic_DNA"/>
</dbReference>
<dbReference type="InterPro" id="IPR007822">
    <property type="entry name" value="LANC-like"/>
</dbReference>
<reference evidence="2 3" key="1">
    <citation type="submission" date="2014-04" db="EMBL/GenBank/DDBJ databases">
        <title>Genome assembly of Hyalangium minutum DSM 14724.</title>
        <authorList>
            <person name="Sharma G."/>
            <person name="Subramanian S."/>
        </authorList>
    </citation>
    <scope>NUCLEOTIDE SEQUENCE [LARGE SCALE GENOMIC DNA]</scope>
    <source>
        <strain evidence="2 3">DSM 14724</strain>
    </source>
</reference>
<dbReference type="GO" id="GO:0004672">
    <property type="term" value="F:protein kinase activity"/>
    <property type="evidence" value="ECO:0007669"/>
    <property type="project" value="InterPro"/>
</dbReference>
<proteinExistence type="predicted"/>
<dbReference type="PROSITE" id="PS50011">
    <property type="entry name" value="PROTEIN_KINASE_DOM"/>
    <property type="match status" value="1"/>
</dbReference>